<dbReference type="PANTHER" id="PTHR11963">
    <property type="entry name" value="LEUCINE AMINOPEPTIDASE-RELATED"/>
    <property type="match status" value="1"/>
</dbReference>
<dbReference type="InParanoid" id="A0A090M5H1"/>
<dbReference type="KEGG" id="ota:OT_ostta10g02630"/>
<dbReference type="InterPro" id="IPR000819">
    <property type="entry name" value="Peptidase_M17_C"/>
</dbReference>
<dbReference type="GO" id="GO:0005737">
    <property type="term" value="C:cytoplasm"/>
    <property type="evidence" value="ECO:0007669"/>
    <property type="project" value="InterPro"/>
</dbReference>
<gene>
    <name evidence="6" type="ORF">OT_ostta10g02630</name>
</gene>
<evidence type="ECO:0000259" key="5">
    <source>
        <dbReference type="PROSITE" id="PS00631"/>
    </source>
</evidence>
<proteinExistence type="inferred from homology"/>
<accession>A0A090M5H1</accession>
<dbReference type="STRING" id="70448.A0A090M5H1"/>
<evidence type="ECO:0000256" key="3">
    <source>
        <dbReference type="ARBA" id="ARBA00022670"/>
    </source>
</evidence>
<dbReference type="GO" id="GO:0030145">
    <property type="term" value="F:manganese ion binding"/>
    <property type="evidence" value="ECO:0007669"/>
    <property type="project" value="InterPro"/>
</dbReference>
<dbReference type="Gene3D" id="3.40.630.10">
    <property type="entry name" value="Zn peptidases"/>
    <property type="match status" value="1"/>
</dbReference>
<dbReference type="SUPFAM" id="SSF53187">
    <property type="entry name" value="Zn-dependent exopeptidases"/>
    <property type="match status" value="1"/>
</dbReference>
<evidence type="ECO:0000256" key="1">
    <source>
        <dbReference type="ARBA" id="ARBA00009528"/>
    </source>
</evidence>
<dbReference type="PRINTS" id="PR00481">
    <property type="entry name" value="LAMNOPPTDASE"/>
</dbReference>
<dbReference type="PANTHER" id="PTHR11963:SF48">
    <property type="entry name" value="DIPEPTIDASE B, ISOFORM A"/>
    <property type="match status" value="1"/>
</dbReference>
<dbReference type="GO" id="GO:0070006">
    <property type="term" value="F:metalloaminopeptidase activity"/>
    <property type="evidence" value="ECO:0007669"/>
    <property type="project" value="InterPro"/>
</dbReference>
<dbReference type="RefSeq" id="XP_003081699.2">
    <property type="nucleotide sequence ID" value="XM_003081651.2"/>
</dbReference>
<evidence type="ECO:0000313" key="7">
    <source>
        <dbReference type="Proteomes" id="UP000009170"/>
    </source>
</evidence>
<keyword evidence="4" id="KW-0378">Hydrolase</keyword>
<comment type="similarity">
    <text evidence="1">Belongs to the peptidase M17 family.</text>
</comment>
<keyword evidence="7" id="KW-1185">Reference proteome</keyword>
<dbReference type="Pfam" id="PF18295">
    <property type="entry name" value="Pdase_M17_N2"/>
    <property type="match status" value="1"/>
</dbReference>
<keyword evidence="3" id="KW-0645">Protease</keyword>
<dbReference type="OrthoDB" id="412814at2759"/>
<dbReference type="Gene3D" id="3.40.50.10590">
    <property type="entry name" value="Zn-dependent exopeptidases"/>
    <property type="match status" value="1"/>
</dbReference>
<organism evidence="6 7">
    <name type="scientific">Ostreococcus tauri</name>
    <name type="common">Marine green alga</name>
    <dbReference type="NCBI Taxonomy" id="70448"/>
    <lineage>
        <taxon>Eukaryota</taxon>
        <taxon>Viridiplantae</taxon>
        <taxon>Chlorophyta</taxon>
        <taxon>Mamiellophyceae</taxon>
        <taxon>Mamiellales</taxon>
        <taxon>Bathycoccaceae</taxon>
        <taxon>Ostreococcus</taxon>
    </lineage>
</organism>
<reference evidence="7" key="1">
    <citation type="journal article" date="2006" name="Proc. Natl. Acad. Sci. U.S.A.">
        <title>Genome analysis of the smallest free-living eukaryote Ostreococcus tauri unveils many unique features.</title>
        <authorList>
            <person name="Derelle E."/>
            <person name="Ferraz C."/>
            <person name="Rombauts S."/>
            <person name="Rouze P."/>
            <person name="Worden A.Z."/>
            <person name="Robbens S."/>
            <person name="Partensky F."/>
            <person name="Degroeve S."/>
            <person name="Echeynie S."/>
            <person name="Cooke R."/>
            <person name="Saeys Y."/>
            <person name="Wuyts J."/>
            <person name="Jabbari K."/>
            <person name="Bowler C."/>
            <person name="Panaud O."/>
            <person name="Piegu B."/>
            <person name="Ball S.G."/>
            <person name="Ral J.-P."/>
            <person name="Bouget F.-Y."/>
            <person name="Piganeau G."/>
            <person name="De Baets B."/>
            <person name="Picard A."/>
            <person name="Delseny M."/>
            <person name="Demaille J."/>
            <person name="Van de Peer Y."/>
            <person name="Moreau H."/>
        </authorList>
    </citation>
    <scope>NUCLEOTIDE SEQUENCE [LARGE SCALE GENOMIC DNA]</scope>
    <source>
        <strain evidence="7">OTTH 0595 / CCAP 157/2 / RCC745</strain>
    </source>
</reference>
<name>A0A090M5H1_OSTTA</name>
<dbReference type="CDD" id="cd00433">
    <property type="entry name" value="Peptidase_M17"/>
    <property type="match status" value="1"/>
</dbReference>
<reference evidence="6 7" key="2">
    <citation type="journal article" date="2014" name="BMC Genomics">
        <title>An improved genome of the model marine alga Ostreococcus tauri unfolds by assessing Illumina de novo assemblies.</title>
        <authorList>
            <person name="Blanc-Mathieu R."/>
            <person name="Verhelst B."/>
            <person name="Derelle E."/>
            <person name="Rombauts S."/>
            <person name="Bouget F.Y."/>
            <person name="Carre I."/>
            <person name="Chateau A."/>
            <person name="Eyre-Walker A."/>
            <person name="Grimsley N."/>
            <person name="Moreau H."/>
            <person name="Piegu B."/>
            <person name="Rivals E."/>
            <person name="Schackwitz W."/>
            <person name="Van de Peer Y."/>
            <person name="Piganeau G."/>
        </authorList>
    </citation>
    <scope>NUCLEOTIDE SEQUENCE [LARGE SCALE GENOMIC DNA]</scope>
    <source>
        <strain evidence="7">OTTH 0595 / CCAP 157/2 / RCC745</strain>
    </source>
</reference>
<feature type="domain" description="Cytosol aminopeptidase" evidence="5">
    <location>
        <begin position="371"/>
        <end position="378"/>
    </location>
</feature>
<dbReference type="GO" id="GO:0006508">
    <property type="term" value="P:proteolysis"/>
    <property type="evidence" value="ECO:0007669"/>
    <property type="project" value="UniProtKB-KW"/>
</dbReference>
<dbReference type="Pfam" id="PF00883">
    <property type="entry name" value="Peptidase_M17"/>
    <property type="match status" value="1"/>
</dbReference>
<keyword evidence="2 6" id="KW-0031">Aminopeptidase</keyword>
<protein>
    <submittedName>
        <fullName evidence="6">Leucine aminopeptidase/peptidase B</fullName>
    </submittedName>
</protein>
<evidence type="ECO:0000313" key="6">
    <source>
        <dbReference type="EMBL" id="CEF99431.1"/>
    </source>
</evidence>
<dbReference type="Proteomes" id="UP000009170">
    <property type="component" value="Unassembled WGS sequence"/>
</dbReference>
<comment type="caution">
    <text evidence="6">The sequence shown here is derived from an EMBL/GenBank/DDBJ whole genome shotgun (WGS) entry which is preliminary data.</text>
</comment>
<dbReference type="AlphaFoldDB" id="A0A090M5H1"/>
<dbReference type="InterPro" id="IPR011356">
    <property type="entry name" value="Leucine_aapep/pepB"/>
</dbReference>
<evidence type="ECO:0000256" key="2">
    <source>
        <dbReference type="ARBA" id="ARBA00022438"/>
    </source>
</evidence>
<sequence>MDGHHDARWLASSTMRTFDDLADVAVATTEAEVKVFVCGRASTLCEAATALGVFGEDATRRETFHQLARRVEGGSTKTSALAFGEGTAMAEVVVSALPEEVSRHNSPISSHAITANAKSAIADRKTRTAVCVVALPREMEAYAASALSALGRALPPYAKKYAASDAKVDGDVFIGVLVDGELWTGPETRSLPKPLRRCQALVDAAPNDLTPCAFVDEAKLVASELGASVEVVEIKRYKQLVEEGYGCLAGVGSAASRDGRDPALVHLRFTPKGCKDPNAASVAFVGKGITFDTGGLSIKSKDGMCGMKTDMGGAAGALCAFESIVREDAESNFKTPLDLVLCIAENAVGSGAIRPDDILVGKSGKTVEINNTDAEGRLVLADGVAYITGVAKTSKPSVVVDMATLTGAQMIATGRKHAGLVTDDEDMENLIVKLGKLTGDLVHPLPYSPEMFKSEFASKVADMKNSVADRANAQSSCAGQFIANHLHPDWVAREDTAWVHLDMAGPGNTKDGLATAYGVTLLNALYKSIDSN</sequence>
<dbReference type="EMBL" id="CAID01000010">
    <property type="protein sequence ID" value="CEF99431.1"/>
    <property type="molecule type" value="Genomic_DNA"/>
</dbReference>
<dbReference type="InterPro" id="IPR041417">
    <property type="entry name" value="NPEPL1_N"/>
</dbReference>
<dbReference type="PROSITE" id="PS00631">
    <property type="entry name" value="CYTOSOL_AP"/>
    <property type="match status" value="1"/>
</dbReference>
<dbReference type="GeneID" id="9832034"/>
<evidence type="ECO:0000256" key="4">
    <source>
        <dbReference type="ARBA" id="ARBA00022801"/>
    </source>
</evidence>